<evidence type="ECO:0000313" key="3">
    <source>
        <dbReference type="Proteomes" id="UP000231383"/>
    </source>
</evidence>
<name>A0A2M8F082_9BACT</name>
<organism evidence="2 3">
    <name type="scientific">Candidatus Roizmanbacteria bacterium CG_4_9_14_0_2_um_filter_39_13</name>
    <dbReference type="NCBI Taxonomy" id="1974839"/>
    <lineage>
        <taxon>Bacteria</taxon>
        <taxon>Candidatus Roizmaniibacteriota</taxon>
    </lineage>
</organism>
<gene>
    <name evidence="2" type="ORF">CO051_02735</name>
</gene>
<sequence>MKQLYFDTNIFIYFSNRDSTYYAETQLLLQYCQDNDIRIVTSCETIQEIIHYCQRIKQVQKGILMSNLVIQTVDKMFTVNQNTVELYLDLIQDFPTVPSRDILHGATCILNGNLDMITYDKHLLQLGRIRAQKPESFIKH</sequence>
<protein>
    <recommendedName>
        <fullName evidence="1">PIN domain-containing protein</fullName>
    </recommendedName>
</protein>
<accession>A0A2M8F082</accession>
<evidence type="ECO:0000313" key="2">
    <source>
        <dbReference type="EMBL" id="PJC32698.1"/>
    </source>
</evidence>
<dbReference type="EMBL" id="PFSC01000072">
    <property type="protein sequence ID" value="PJC32698.1"/>
    <property type="molecule type" value="Genomic_DNA"/>
</dbReference>
<dbReference type="InterPro" id="IPR052106">
    <property type="entry name" value="PINc/VapC_TA"/>
</dbReference>
<comment type="caution">
    <text evidence="2">The sequence shown here is derived from an EMBL/GenBank/DDBJ whole genome shotgun (WGS) entry which is preliminary data.</text>
</comment>
<feature type="domain" description="PIN" evidence="1">
    <location>
        <begin position="5"/>
        <end position="127"/>
    </location>
</feature>
<evidence type="ECO:0000259" key="1">
    <source>
        <dbReference type="Pfam" id="PF01850"/>
    </source>
</evidence>
<proteinExistence type="predicted"/>
<dbReference type="Proteomes" id="UP000231383">
    <property type="component" value="Unassembled WGS sequence"/>
</dbReference>
<dbReference type="CDD" id="cd09854">
    <property type="entry name" value="PIN_VapC-like"/>
    <property type="match status" value="1"/>
</dbReference>
<dbReference type="Gene3D" id="3.40.50.1010">
    <property type="entry name" value="5'-nuclease"/>
    <property type="match status" value="1"/>
</dbReference>
<reference evidence="3" key="1">
    <citation type="submission" date="2017-09" db="EMBL/GenBank/DDBJ databases">
        <title>Depth-based differentiation of microbial function through sediment-hosted aquifers and enrichment of novel symbionts in the deep terrestrial subsurface.</title>
        <authorList>
            <person name="Probst A.J."/>
            <person name="Ladd B."/>
            <person name="Jarett J.K."/>
            <person name="Geller-Mcgrath D.E."/>
            <person name="Sieber C.M.K."/>
            <person name="Emerson J.B."/>
            <person name="Anantharaman K."/>
            <person name="Thomas B.C."/>
            <person name="Malmstrom R."/>
            <person name="Stieglmeier M."/>
            <person name="Klingl A."/>
            <person name="Woyke T."/>
            <person name="Ryan C.M."/>
            <person name="Banfield J.F."/>
        </authorList>
    </citation>
    <scope>NUCLEOTIDE SEQUENCE [LARGE SCALE GENOMIC DNA]</scope>
</reference>
<dbReference type="SUPFAM" id="SSF88723">
    <property type="entry name" value="PIN domain-like"/>
    <property type="match status" value="1"/>
</dbReference>
<dbReference type="InterPro" id="IPR029060">
    <property type="entry name" value="PIN-like_dom_sf"/>
</dbReference>
<dbReference type="PANTHER" id="PTHR38826">
    <property type="entry name" value="RIBONUCLEASE VAPC13"/>
    <property type="match status" value="1"/>
</dbReference>
<dbReference type="InterPro" id="IPR002716">
    <property type="entry name" value="PIN_dom"/>
</dbReference>
<dbReference type="PANTHER" id="PTHR38826:SF5">
    <property type="entry name" value="RIBONUCLEASE VAPC13"/>
    <property type="match status" value="1"/>
</dbReference>
<dbReference type="AlphaFoldDB" id="A0A2M8F082"/>
<dbReference type="Pfam" id="PF01850">
    <property type="entry name" value="PIN"/>
    <property type="match status" value="1"/>
</dbReference>